<evidence type="ECO:0000313" key="3">
    <source>
        <dbReference type="EMBL" id="GAA3974647.1"/>
    </source>
</evidence>
<protein>
    <submittedName>
        <fullName evidence="3">Conjugal transfer protein TraF</fullName>
    </submittedName>
</protein>
<reference evidence="4" key="1">
    <citation type="journal article" date="2019" name="Int. J. Syst. Evol. Microbiol.">
        <title>The Global Catalogue of Microorganisms (GCM) 10K type strain sequencing project: providing services to taxonomists for standard genome sequencing and annotation.</title>
        <authorList>
            <consortium name="The Broad Institute Genomics Platform"/>
            <consortium name="The Broad Institute Genome Sequencing Center for Infectious Disease"/>
            <person name="Wu L."/>
            <person name="Ma J."/>
        </authorList>
    </citation>
    <scope>NUCLEOTIDE SEQUENCE [LARGE SCALE GENOMIC DNA]</scope>
    <source>
        <strain evidence="4">JCM 17555</strain>
    </source>
</reference>
<evidence type="ECO:0000256" key="2">
    <source>
        <dbReference type="SAM" id="SignalP"/>
    </source>
</evidence>
<comment type="caution">
    <text evidence="3">The sequence shown here is derived from an EMBL/GenBank/DDBJ whole genome shotgun (WGS) entry which is preliminary data.</text>
</comment>
<feature type="chain" id="PRO_5045673857" evidence="2">
    <location>
        <begin position="32"/>
        <end position="448"/>
    </location>
</feature>
<proteinExistence type="predicted"/>
<sequence>MLMNTSHIRFKTLSINALATCLTLNAVSIQAAPRGFTDARSLGMGRTGIAIESPLAAPFLNPALLAMPGEKASRSTKLLLPSLRGSAAMDEDLVDDIDDFQDNDRWDEFVDAVDAFNGSNSGATEAEARAALANAIDKAKAVDTSLGNVDREALQLRLGLGTALSRTGGDKPGYAVFASTNVEINGISRYNDSGTVNAVIDAAEAALEAADSSDPSGLSSDLERPTDDPQSNASVLGIAVAEVGIAYAHNIRLDAANLQLGVAPKLQHVRTFDYTANANSFDENDFDAGESEEQKTVFNMDLGASAQFDHLEALSFALVIKNIVPHEFDTAGGNTMELNPLVQAGAAYTGDNFVVTAELDLTRSEGVGFEGDRQLLAVGGEFSPLDWLHLRGGVSKNLKHGGAEGGDIDQDTLVSAGLGFSPGSTRIDLAAFVGESTTGAAFQLGFLF</sequence>
<keyword evidence="2" id="KW-0732">Signal</keyword>
<gene>
    <name evidence="3" type="ORF">GCM10022278_34600</name>
</gene>
<accession>A0ABP7Q3S3</accession>
<feature type="region of interest" description="Disordered" evidence="1">
    <location>
        <begin position="210"/>
        <end position="231"/>
    </location>
</feature>
<evidence type="ECO:0000313" key="4">
    <source>
        <dbReference type="Proteomes" id="UP001501337"/>
    </source>
</evidence>
<evidence type="ECO:0000256" key="1">
    <source>
        <dbReference type="SAM" id="MobiDB-lite"/>
    </source>
</evidence>
<keyword evidence="4" id="KW-1185">Reference proteome</keyword>
<organism evidence="3 4">
    <name type="scientific">Allohahella marinimesophila</name>
    <dbReference type="NCBI Taxonomy" id="1054972"/>
    <lineage>
        <taxon>Bacteria</taxon>
        <taxon>Pseudomonadati</taxon>
        <taxon>Pseudomonadota</taxon>
        <taxon>Gammaproteobacteria</taxon>
        <taxon>Oceanospirillales</taxon>
        <taxon>Hahellaceae</taxon>
        <taxon>Allohahella</taxon>
    </lineage>
</organism>
<dbReference type="Proteomes" id="UP001501337">
    <property type="component" value="Unassembled WGS sequence"/>
</dbReference>
<feature type="compositionally biased region" description="Low complexity" evidence="1">
    <location>
        <begin position="210"/>
        <end position="220"/>
    </location>
</feature>
<dbReference type="Gene3D" id="2.40.160.60">
    <property type="entry name" value="Outer membrane protein transport protein (OMPP1/FadL/TodX)"/>
    <property type="match status" value="1"/>
</dbReference>
<feature type="signal peptide" evidence="2">
    <location>
        <begin position="1"/>
        <end position="31"/>
    </location>
</feature>
<dbReference type="Pfam" id="PF13729">
    <property type="entry name" value="TraF_2"/>
    <property type="match status" value="1"/>
</dbReference>
<dbReference type="EMBL" id="BAABBO010000018">
    <property type="protein sequence ID" value="GAA3974647.1"/>
    <property type="molecule type" value="Genomic_DNA"/>
</dbReference>
<name>A0ABP7Q3S3_9GAMM</name>
<dbReference type="InterPro" id="IPR032811">
    <property type="entry name" value="Put_conjugal_transfer"/>
</dbReference>